<comment type="caution">
    <text evidence="2">The sequence shown here is derived from an EMBL/GenBank/DDBJ whole genome shotgun (WGS) entry which is preliminary data.</text>
</comment>
<dbReference type="Proteomes" id="UP001652338">
    <property type="component" value="Unassembled WGS sequence"/>
</dbReference>
<evidence type="ECO:0000313" key="3">
    <source>
        <dbReference type="Proteomes" id="UP001652338"/>
    </source>
</evidence>
<feature type="chain" id="PRO_5045249045" description="VCBS repeat-containing protein" evidence="1">
    <location>
        <begin position="30"/>
        <end position="208"/>
    </location>
</feature>
<accession>A0ABT2SRP8</accession>
<sequence length="208" mass="24434">MKRMRRKKFWSMFVLMICMVFCMNITTQAQTLKEKALTAYKVALETRYFDDIYGDGQKYMADSFYLMDLDGNGVKEILITRGKVCYLYTCRQNKAVRLLARGGWGGSKWMYYKKKHVLLFEQGGAGIHEKTYYAIKNGKIVDAAHNSYDYNVNKHYYERNGKKTTKKKIEAYERQLNKEKLVTLEPNIEIAGKGFRKNTAANRKRYLK</sequence>
<feature type="signal peptide" evidence="1">
    <location>
        <begin position="1"/>
        <end position="29"/>
    </location>
</feature>
<dbReference type="EMBL" id="JAOQKE010000042">
    <property type="protein sequence ID" value="MCU6726738.1"/>
    <property type="molecule type" value="Genomic_DNA"/>
</dbReference>
<dbReference type="RefSeq" id="WP_262655955.1">
    <property type="nucleotide sequence ID" value="NZ_JAOQKE010000042.1"/>
</dbReference>
<proteinExistence type="predicted"/>
<gene>
    <name evidence="2" type="ORF">OCV47_15705</name>
</gene>
<evidence type="ECO:0008006" key="4">
    <source>
        <dbReference type="Google" id="ProtNLM"/>
    </source>
</evidence>
<keyword evidence="3" id="KW-1185">Reference proteome</keyword>
<keyword evidence="1" id="KW-0732">Signal</keyword>
<reference evidence="2 3" key="1">
    <citation type="journal article" date="2021" name="ISME Commun">
        <title>Automated analysis of genomic sequences facilitates high-throughput and comprehensive description of bacteria.</title>
        <authorList>
            <person name="Hitch T.C.A."/>
        </authorList>
    </citation>
    <scope>NUCLEOTIDE SEQUENCE [LARGE SCALE GENOMIC DNA]</scope>
    <source>
        <strain evidence="2 3">Sanger_29</strain>
    </source>
</reference>
<protein>
    <recommendedName>
        <fullName evidence="4">VCBS repeat-containing protein</fullName>
    </recommendedName>
</protein>
<organism evidence="2 3">
    <name type="scientific">Muricoprocola aceti</name>
    <dbReference type="NCBI Taxonomy" id="2981772"/>
    <lineage>
        <taxon>Bacteria</taxon>
        <taxon>Bacillati</taxon>
        <taxon>Bacillota</taxon>
        <taxon>Clostridia</taxon>
        <taxon>Lachnospirales</taxon>
        <taxon>Lachnospiraceae</taxon>
        <taxon>Muricoprocola</taxon>
    </lineage>
</organism>
<name>A0ABT2SRP8_9FIRM</name>
<evidence type="ECO:0000256" key="1">
    <source>
        <dbReference type="SAM" id="SignalP"/>
    </source>
</evidence>
<evidence type="ECO:0000313" key="2">
    <source>
        <dbReference type="EMBL" id="MCU6726738.1"/>
    </source>
</evidence>